<dbReference type="EnsemblMetazoa" id="AALB014157-RA">
    <property type="protein sequence ID" value="AALB014157-PA"/>
    <property type="gene ID" value="AALB014157"/>
</dbReference>
<sequence>MSGFSVSDPGDRLPQAGVKVSCQRVHILQTEPECKHSSFLIANQKKHLTWASQTNIKATQISRTPNSFTLSMAFVCWRCGLDRRMFVKRKTVVFRWLA</sequence>
<organism evidence="1 2">
    <name type="scientific">Anopheles albimanus</name>
    <name type="common">New world malaria mosquito</name>
    <dbReference type="NCBI Taxonomy" id="7167"/>
    <lineage>
        <taxon>Eukaryota</taxon>
        <taxon>Metazoa</taxon>
        <taxon>Ecdysozoa</taxon>
        <taxon>Arthropoda</taxon>
        <taxon>Hexapoda</taxon>
        <taxon>Insecta</taxon>
        <taxon>Pterygota</taxon>
        <taxon>Neoptera</taxon>
        <taxon>Endopterygota</taxon>
        <taxon>Diptera</taxon>
        <taxon>Nematocera</taxon>
        <taxon>Culicoidea</taxon>
        <taxon>Culicidae</taxon>
        <taxon>Anophelinae</taxon>
        <taxon>Anopheles</taxon>
    </lineage>
</organism>
<dbReference type="Proteomes" id="UP000069272">
    <property type="component" value="Chromosome 2L"/>
</dbReference>
<name>A0A182FWX2_ANOAL</name>
<reference evidence="1" key="2">
    <citation type="submission" date="2022-08" db="UniProtKB">
        <authorList>
            <consortium name="EnsemblMetazoa"/>
        </authorList>
    </citation>
    <scope>IDENTIFICATION</scope>
    <source>
        <strain evidence="1">STECLA/ALBI9_A</strain>
    </source>
</reference>
<proteinExistence type="predicted"/>
<reference evidence="1 2" key="1">
    <citation type="journal article" date="2017" name="G3 (Bethesda)">
        <title>The Physical Genome Mapping of Anopheles albimanus Corrected Scaffold Misassemblies and Identified Interarm Rearrangements in Genus Anopheles.</title>
        <authorList>
            <person name="Artemov G.N."/>
            <person name="Peery A.N."/>
            <person name="Jiang X."/>
            <person name="Tu Z."/>
            <person name="Stegniy V.N."/>
            <person name="Sharakhova M.V."/>
            <person name="Sharakhov I.V."/>
        </authorList>
    </citation>
    <scope>NUCLEOTIDE SEQUENCE [LARGE SCALE GENOMIC DNA]</scope>
    <source>
        <strain evidence="1 2">ALBI9_A</strain>
    </source>
</reference>
<evidence type="ECO:0000313" key="1">
    <source>
        <dbReference type="EnsemblMetazoa" id="AALB014157-PA"/>
    </source>
</evidence>
<evidence type="ECO:0000313" key="2">
    <source>
        <dbReference type="Proteomes" id="UP000069272"/>
    </source>
</evidence>
<keyword evidence="2" id="KW-1185">Reference proteome</keyword>
<protein>
    <submittedName>
        <fullName evidence="1">Uncharacterized protein</fullName>
    </submittedName>
</protein>
<dbReference type="AlphaFoldDB" id="A0A182FWX2"/>
<accession>A0A182FWX2</accession>
<dbReference type="EnsemblMetazoa" id="AALB014157-RB">
    <property type="protein sequence ID" value="AALB014157-PB"/>
    <property type="gene ID" value="AALB014157"/>
</dbReference>
<dbReference type="VEuPathDB" id="VectorBase:AALB014157"/>